<feature type="transmembrane region" description="Helical" evidence="7">
    <location>
        <begin position="239"/>
        <end position="256"/>
    </location>
</feature>
<evidence type="ECO:0000256" key="2">
    <source>
        <dbReference type="ARBA" id="ARBA00022448"/>
    </source>
</evidence>
<dbReference type="InterPro" id="IPR036259">
    <property type="entry name" value="MFS_trans_sf"/>
</dbReference>
<reference evidence="9 10" key="2">
    <citation type="submission" date="2014-03" db="EMBL/GenBank/DDBJ databases">
        <authorList>
            <person name="Baltrus D."/>
            <person name="Dougherty K."/>
        </authorList>
    </citation>
    <scope>NUCLEOTIDE SEQUENCE</scope>
    <source>
        <strain evidence="9 10">28a24</strain>
    </source>
</reference>
<evidence type="ECO:0000256" key="4">
    <source>
        <dbReference type="ARBA" id="ARBA00022692"/>
    </source>
</evidence>
<feature type="transmembrane region" description="Helical" evidence="7">
    <location>
        <begin position="20"/>
        <end position="44"/>
    </location>
</feature>
<dbReference type="GO" id="GO:0022857">
    <property type="term" value="F:transmembrane transporter activity"/>
    <property type="evidence" value="ECO:0007669"/>
    <property type="project" value="InterPro"/>
</dbReference>
<feature type="transmembrane region" description="Helical" evidence="7">
    <location>
        <begin position="175"/>
        <end position="197"/>
    </location>
</feature>
<evidence type="ECO:0000256" key="3">
    <source>
        <dbReference type="ARBA" id="ARBA00022475"/>
    </source>
</evidence>
<dbReference type="InterPro" id="IPR011701">
    <property type="entry name" value="MFS"/>
</dbReference>
<proteinExistence type="predicted"/>
<dbReference type="SUPFAM" id="SSF103473">
    <property type="entry name" value="MFS general substrate transporter"/>
    <property type="match status" value="1"/>
</dbReference>
<evidence type="ECO:0000313" key="9">
    <source>
        <dbReference type="EMBL" id="AHL75432.1"/>
    </source>
</evidence>
<dbReference type="Gene3D" id="1.20.1250.20">
    <property type="entry name" value="MFS general substrate transporter like domains"/>
    <property type="match status" value="1"/>
</dbReference>
<dbReference type="OrthoDB" id="9812221at2"/>
<dbReference type="EMBL" id="CP007441">
    <property type="protein sequence ID" value="AHL75432.1"/>
    <property type="molecule type" value="Genomic_DNA"/>
</dbReference>
<dbReference type="Pfam" id="PF07690">
    <property type="entry name" value="MFS_1"/>
    <property type="match status" value="1"/>
</dbReference>
<dbReference type="AlphaFoldDB" id="W8RAI8"/>
<evidence type="ECO:0000256" key="5">
    <source>
        <dbReference type="ARBA" id="ARBA00022989"/>
    </source>
</evidence>
<feature type="transmembrane region" description="Helical" evidence="7">
    <location>
        <begin position="365"/>
        <end position="385"/>
    </location>
</feature>
<evidence type="ECO:0000313" key="10">
    <source>
        <dbReference type="Proteomes" id="UP000019522"/>
    </source>
</evidence>
<feature type="transmembrane region" description="Helical" evidence="7">
    <location>
        <begin position="341"/>
        <end position="359"/>
    </location>
</feature>
<sequence>MTASPTAPQVLSPLPFEHRVLALVVILAAQLMLQMDFLIVMVALPQIQMDLGFSAATLSWVPNAFALAFGGLLLLGGRLGDAFGRVRAFQLGLAVFVLASLLGGLAQGPLMLIVARVFQGVGAAVAAPSVLALVTNLARNERERNRGMALFITVSSIGASAGLILGGALTEYLSWRWSLLINVPIGALVLLMIGRLVVETPRTPSTFDISGALTATLGSIALVFGFIRAAEHGWTDAATLPSFVIAIVLLATFRVIEGHVRQPLLDLNLLRNKTRVVALVTMAVIVGMHFSMLFLVVQYFQKVLGFTPLYAGLAYLPVTCTVFAVTHFMPGLIERFGAERLLIGGCALVSCSFIGFVLMDAQGSYMSVVLAPMFVHSLGIALVFTPGTVLIMQDVPAEQSGSASGLLQMVQQIGGALGIAVITSMYAATSVPGNFVSGLPMAFGVAALFSLLVGLSSWLFTRRRHALGNASRC</sequence>
<name>W8RAI8_STUST</name>
<keyword evidence="2" id="KW-0813">Transport</keyword>
<organism evidence="9 10">
    <name type="scientific">Stutzerimonas stutzeri</name>
    <name type="common">Pseudomonas stutzeri</name>
    <dbReference type="NCBI Taxonomy" id="316"/>
    <lineage>
        <taxon>Bacteria</taxon>
        <taxon>Pseudomonadati</taxon>
        <taxon>Pseudomonadota</taxon>
        <taxon>Gammaproteobacteria</taxon>
        <taxon>Pseudomonadales</taxon>
        <taxon>Pseudomonadaceae</taxon>
        <taxon>Stutzerimonas</taxon>
    </lineage>
</organism>
<dbReference type="KEGG" id="pstt:CH92_10050"/>
<feature type="transmembrane region" description="Helical" evidence="7">
    <location>
        <begin position="309"/>
        <end position="329"/>
    </location>
</feature>
<accession>W8RAI8</accession>
<dbReference type="Gene3D" id="1.20.1720.10">
    <property type="entry name" value="Multidrug resistance protein D"/>
    <property type="match status" value="1"/>
</dbReference>
<comment type="subcellular location">
    <subcellularLocation>
        <location evidence="1">Cell membrane</location>
        <topology evidence="1">Multi-pass membrane protein</topology>
    </subcellularLocation>
</comment>
<dbReference type="Proteomes" id="UP000019522">
    <property type="component" value="Chromosome"/>
</dbReference>
<feature type="transmembrane region" description="Helical" evidence="7">
    <location>
        <begin position="209"/>
        <end position="227"/>
    </location>
</feature>
<dbReference type="GO" id="GO:0005886">
    <property type="term" value="C:plasma membrane"/>
    <property type="evidence" value="ECO:0007669"/>
    <property type="project" value="UniProtKB-SubCell"/>
</dbReference>
<feature type="transmembrane region" description="Helical" evidence="7">
    <location>
        <begin position="406"/>
        <end position="427"/>
    </location>
</feature>
<keyword evidence="6 7" id="KW-0472">Membrane</keyword>
<dbReference type="PATRIC" id="fig|316.77.peg.2009"/>
<keyword evidence="4 7" id="KW-0812">Transmembrane</keyword>
<feature type="transmembrane region" description="Helical" evidence="7">
    <location>
        <begin position="88"/>
        <end position="107"/>
    </location>
</feature>
<evidence type="ECO:0000256" key="7">
    <source>
        <dbReference type="SAM" id="Phobius"/>
    </source>
</evidence>
<dbReference type="PANTHER" id="PTHR42718:SF46">
    <property type="entry name" value="BLR6921 PROTEIN"/>
    <property type="match status" value="1"/>
</dbReference>
<feature type="transmembrane region" description="Helical" evidence="7">
    <location>
        <begin position="439"/>
        <end position="460"/>
    </location>
</feature>
<feature type="domain" description="Major facilitator superfamily (MFS) profile" evidence="8">
    <location>
        <begin position="22"/>
        <end position="465"/>
    </location>
</feature>
<gene>
    <name evidence="9" type="ORF">CH92_10050</name>
</gene>
<protein>
    <submittedName>
        <fullName evidence="9">MFS transporter</fullName>
    </submittedName>
</protein>
<feature type="transmembrane region" description="Helical" evidence="7">
    <location>
        <begin position="276"/>
        <end position="297"/>
    </location>
</feature>
<evidence type="ECO:0000259" key="8">
    <source>
        <dbReference type="PROSITE" id="PS50850"/>
    </source>
</evidence>
<feature type="transmembrane region" description="Helical" evidence="7">
    <location>
        <begin position="147"/>
        <end position="169"/>
    </location>
</feature>
<keyword evidence="5 7" id="KW-1133">Transmembrane helix</keyword>
<dbReference type="RefSeq" id="WP_025241615.1">
    <property type="nucleotide sequence ID" value="NZ_CP007441.1"/>
</dbReference>
<dbReference type="CDD" id="cd17321">
    <property type="entry name" value="MFS_MMR_MDR_like"/>
    <property type="match status" value="1"/>
</dbReference>
<reference evidence="10" key="1">
    <citation type="journal article" date="2014" name="Genome Announc.">
        <title>Complete Genome Sequence of the Highly Transformable Pseudomonas stutzeri Strain 28a24.</title>
        <authorList>
            <person name="Smith B.A."/>
            <person name="Dougherty K.M."/>
            <person name="Baltrus D.A."/>
        </authorList>
    </citation>
    <scope>NUCLEOTIDE SEQUENCE [LARGE SCALE GENOMIC DNA]</scope>
    <source>
        <strain evidence="10">28a24</strain>
    </source>
</reference>
<evidence type="ECO:0000256" key="1">
    <source>
        <dbReference type="ARBA" id="ARBA00004651"/>
    </source>
</evidence>
<evidence type="ECO:0000256" key="6">
    <source>
        <dbReference type="ARBA" id="ARBA00023136"/>
    </source>
</evidence>
<dbReference type="PANTHER" id="PTHR42718">
    <property type="entry name" value="MAJOR FACILITATOR SUPERFAMILY MULTIDRUG TRANSPORTER MFSC"/>
    <property type="match status" value="1"/>
</dbReference>
<feature type="transmembrane region" description="Helical" evidence="7">
    <location>
        <begin position="56"/>
        <end position="76"/>
    </location>
</feature>
<feature type="transmembrane region" description="Helical" evidence="7">
    <location>
        <begin position="113"/>
        <end position="135"/>
    </location>
</feature>
<keyword evidence="3" id="KW-1003">Cell membrane</keyword>
<dbReference type="PROSITE" id="PS50850">
    <property type="entry name" value="MFS"/>
    <property type="match status" value="1"/>
</dbReference>
<dbReference type="InterPro" id="IPR020846">
    <property type="entry name" value="MFS_dom"/>
</dbReference>